<accession>A0A098E4S2</accession>
<protein>
    <submittedName>
        <fullName evidence="1">Chromosome 3, complete genome</fullName>
    </submittedName>
</protein>
<reference evidence="2 3" key="1">
    <citation type="journal article" date="2007" name="Science">
        <title>The Fusarium graminearum genome reveals a link between localized polymorphism and pathogen specialization.</title>
        <authorList>
            <person name="Cuomo C.A."/>
            <person name="Gueldener U."/>
            <person name="Xu J.-R."/>
            <person name="Trail F."/>
            <person name="Turgeon B.G."/>
            <person name="Di Pietro A."/>
            <person name="Walton J.D."/>
            <person name="Ma L.-J."/>
            <person name="Baker S.E."/>
            <person name="Rep M."/>
            <person name="Adam G."/>
            <person name="Antoniw J."/>
            <person name="Baldwin T."/>
            <person name="Calvo S.E."/>
            <person name="Chang Y.-L."/>
            <person name="DeCaprio D."/>
            <person name="Gale L.R."/>
            <person name="Gnerre S."/>
            <person name="Goswami R.S."/>
            <person name="Hammond-Kosack K."/>
            <person name="Harris L.J."/>
            <person name="Hilburn K."/>
            <person name="Kennell J.C."/>
            <person name="Kroken S."/>
            <person name="Magnuson J.K."/>
            <person name="Mannhaupt G."/>
            <person name="Mauceli E.W."/>
            <person name="Mewes H.-W."/>
            <person name="Mitterbauer R."/>
            <person name="Muehlbauer G."/>
            <person name="Muensterkoetter M."/>
            <person name="Nelson D."/>
            <person name="O'Donnell K."/>
            <person name="Ouellet T."/>
            <person name="Qi W."/>
            <person name="Quesneville H."/>
            <person name="Roncero M.I.G."/>
            <person name="Seong K.-Y."/>
            <person name="Tetko I.V."/>
            <person name="Urban M."/>
            <person name="Waalwijk C."/>
            <person name="Ward T.J."/>
            <person name="Yao J."/>
            <person name="Birren B.W."/>
            <person name="Kistler H.C."/>
        </authorList>
    </citation>
    <scope>NUCLEOTIDE SEQUENCE [LARGE SCALE GENOMIC DNA]</scope>
    <source>
        <strain evidence="3">ATCC MYA-4620 / CBS 123657 / FGSC 9075 / NRRL 31084 / PH-1</strain>
        <strain evidence="2">PH-1 / ATCC MYA-4620 / FGSC 9075 / NRRL 31084</strain>
    </source>
</reference>
<evidence type="ECO:0000313" key="1">
    <source>
        <dbReference type="EMBL" id="CEF88669.1"/>
    </source>
</evidence>
<name>I1S7R3_GIBZE</name>
<reference evidence="2" key="4">
    <citation type="submission" date="2017-01" db="UniProtKB">
        <authorList>
            <consortium name="EnsemblFungi"/>
        </authorList>
    </citation>
    <scope>IDENTIFICATION</scope>
    <source>
        <strain evidence="2">PH-1 / ATCC MYA-4620 / FGSC 9075 / NRRL 31084</strain>
    </source>
</reference>
<dbReference type="KEGG" id="fgr:FGSG_12888"/>
<dbReference type="EnsemblFungi" id="CEF88669">
    <property type="protein sequence ID" value="CEF88669"/>
    <property type="gene ID" value="FGRRES_12888"/>
</dbReference>
<reference evidence="1 3" key="3">
    <citation type="journal article" date="2015" name="BMC Genomics">
        <title>The completed genome sequence of the pathogenic ascomycete fungus Fusarium graminearum.</title>
        <authorList>
            <person name="King R."/>
            <person name="Urban M."/>
            <person name="Hammond-Kosack M.C."/>
            <person name="Hassani-Pak K."/>
            <person name="Hammond-Kosack K.E."/>
        </authorList>
    </citation>
    <scope>NUCLEOTIDE SEQUENCE [LARGE SCALE GENOMIC DNA]</scope>
    <source>
        <strain evidence="3">ATCC MYA-4620 / CBS 123657 / FGSC 9075 / NRRL 31084 / PH-1</strain>
        <strain evidence="1">PH-1</strain>
    </source>
</reference>
<organism evidence="1 3">
    <name type="scientific">Gibberella zeae (strain ATCC MYA-4620 / CBS 123657 / FGSC 9075 / NRRL 31084 / PH-1)</name>
    <name type="common">Wheat head blight fungus</name>
    <name type="synonym">Fusarium graminearum</name>
    <dbReference type="NCBI Taxonomy" id="229533"/>
    <lineage>
        <taxon>Eukaryota</taxon>
        <taxon>Fungi</taxon>
        <taxon>Dikarya</taxon>
        <taxon>Ascomycota</taxon>
        <taxon>Pezizomycotina</taxon>
        <taxon>Sordariomycetes</taxon>
        <taxon>Hypocreomycetidae</taxon>
        <taxon>Hypocreales</taxon>
        <taxon>Nectriaceae</taxon>
        <taxon>Fusarium</taxon>
    </lineage>
</organism>
<accession>I1S7R3</accession>
<keyword evidence="3" id="KW-1185">Reference proteome</keyword>
<dbReference type="InParanoid" id="I1S7R3"/>
<evidence type="ECO:0000313" key="3">
    <source>
        <dbReference type="Proteomes" id="UP000070720"/>
    </source>
</evidence>
<dbReference type="HOGENOM" id="CLU_1970767_0_0_1"/>
<dbReference type="VEuPathDB" id="FungiDB:FGRAMPH1_01G19723"/>
<evidence type="ECO:0000313" key="2">
    <source>
        <dbReference type="EnsemblFungi" id="CEF88669"/>
    </source>
</evidence>
<dbReference type="RefSeq" id="XP_011324835.1">
    <property type="nucleotide sequence ID" value="XM_011326533.1"/>
</dbReference>
<dbReference type="AlphaFoldDB" id="I1S7R3"/>
<reference evidence="2 3" key="2">
    <citation type="journal article" date="2010" name="Nature">
        <title>Comparative genomics reveals mobile pathogenicity chromosomes in Fusarium.</title>
        <authorList>
            <person name="Ma L.J."/>
            <person name="van der Does H.C."/>
            <person name="Borkovich K.A."/>
            <person name="Coleman J.J."/>
            <person name="Daboussi M.J."/>
            <person name="Di Pietro A."/>
            <person name="Dufresne M."/>
            <person name="Freitag M."/>
            <person name="Grabherr M."/>
            <person name="Henrissat B."/>
            <person name="Houterman P.M."/>
            <person name="Kang S."/>
            <person name="Shim W.B."/>
            <person name="Woloshuk C."/>
            <person name="Xie X."/>
            <person name="Xu J.R."/>
            <person name="Antoniw J."/>
            <person name="Baker S.E."/>
            <person name="Bluhm B.H."/>
            <person name="Breakspear A."/>
            <person name="Brown D.W."/>
            <person name="Butchko R.A."/>
            <person name="Chapman S."/>
            <person name="Coulson R."/>
            <person name="Coutinho P.M."/>
            <person name="Danchin E.G."/>
            <person name="Diener A."/>
            <person name="Gale L.R."/>
            <person name="Gardiner D.M."/>
            <person name="Goff S."/>
            <person name="Hammond-Kosack K.E."/>
            <person name="Hilburn K."/>
            <person name="Hua-Van A."/>
            <person name="Jonkers W."/>
            <person name="Kazan K."/>
            <person name="Kodira C.D."/>
            <person name="Koehrsen M."/>
            <person name="Kumar L."/>
            <person name="Lee Y.H."/>
            <person name="Li L."/>
            <person name="Manners J.M."/>
            <person name="Miranda-Saavedra D."/>
            <person name="Mukherjee M."/>
            <person name="Park G."/>
            <person name="Park J."/>
            <person name="Park S.Y."/>
            <person name="Proctor R.H."/>
            <person name="Regev A."/>
            <person name="Ruiz-Roldan M.C."/>
            <person name="Sain D."/>
            <person name="Sakthikumar S."/>
            <person name="Sykes S."/>
            <person name="Schwartz D.C."/>
            <person name="Turgeon B.G."/>
            <person name="Wapinski I."/>
            <person name="Yoder O."/>
            <person name="Young S."/>
            <person name="Zeng Q."/>
            <person name="Zhou S."/>
            <person name="Galagan J."/>
            <person name="Cuomo C.A."/>
            <person name="Kistler H.C."/>
            <person name="Rep M."/>
        </authorList>
    </citation>
    <scope>GENOME REANNOTATION</scope>
    <source>
        <strain evidence="3">ATCC MYA-4620 / CBS 123657 / FGSC 9075 / NRRL 31084 / PH-1</strain>
        <strain evidence="2">PH-1 / ATCC MYA-4620 / FGSC 9075 / NRRL 31084</strain>
    </source>
</reference>
<sequence length="127" mass="13479">MAPKLSWEVGLPLGQSTYIGLHSFAFMVPYPTSKSPSLSLTTPLETLLQWRRSLSFASLQKQCFVSDLIPPPAAGGLSCHRIDAAKKKLDPPPSLSTVPVRDPAAAAASASFAALHYIALPVPVLPT</sequence>
<dbReference type="EMBL" id="HG970334">
    <property type="protein sequence ID" value="CEF88669.1"/>
    <property type="molecule type" value="Genomic_DNA"/>
</dbReference>
<dbReference type="Proteomes" id="UP000070720">
    <property type="component" value="Chromosome 3"/>
</dbReference>
<gene>
    <name evidence="1" type="ORF">FGRAMPH1_01T19723</name>
</gene>
<proteinExistence type="predicted"/>